<evidence type="ECO:0000313" key="11">
    <source>
        <dbReference type="Proteomes" id="UP000002297"/>
    </source>
</evidence>
<dbReference type="InterPro" id="IPR045186">
    <property type="entry name" value="Indole-3-glycerol_P_synth"/>
</dbReference>
<keyword evidence="7 8" id="KW-0456">Lyase</keyword>
<dbReference type="CDD" id="cd00331">
    <property type="entry name" value="IGPS"/>
    <property type="match status" value="1"/>
</dbReference>
<dbReference type="HOGENOM" id="CLU_034247_2_0_10"/>
<evidence type="ECO:0000256" key="4">
    <source>
        <dbReference type="ARBA" id="ARBA00022793"/>
    </source>
</evidence>
<dbReference type="GeneID" id="89453059"/>
<evidence type="ECO:0000256" key="1">
    <source>
        <dbReference type="ARBA" id="ARBA00001633"/>
    </source>
</evidence>
<dbReference type="GO" id="GO:0004640">
    <property type="term" value="F:phosphoribosylanthranilate isomerase activity"/>
    <property type="evidence" value="ECO:0007669"/>
    <property type="project" value="TreeGrafter"/>
</dbReference>
<dbReference type="GO" id="GO:0004425">
    <property type="term" value="F:indole-3-glycerol-phosphate synthase activity"/>
    <property type="evidence" value="ECO:0007669"/>
    <property type="project" value="UniProtKB-UniRule"/>
</dbReference>
<comment type="similarity">
    <text evidence="8">Belongs to the TrpC family.</text>
</comment>
<sequence length="260" mass="28778">MKTILDDIIANKISELNLKKQVVPASQFEKMALFHRKTVSITSAIRNGSGIIAEFKRRSPSKPAINMNARVQNVTLGYQEAGASAISVLTDNKFFGGSLDDLLLARASVTIPVLRKDFIIEEYQILEAKANGADVILLIAAALRKQELKNLSKFAQSLGLEVLLEVHNEEELEKSLLPSVNLLGVNNRNLKTFETNINTSKELSKRIPNDFVRVSESGISSPKTITELKAYGFEGFLIGEQLMKTNSPYDDTKTFIDAIH</sequence>
<dbReference type="UniPathway" id="UPA00035">
    <property type="reaction ID" value="UER00043"/>
</dbReference>
<feature type="domain" description="Indole-3-glycerol phosphate synthase" evidence="9">
    <location>
        <begin position="5"/>
        <end position="250"/>
    </location>
</feature>
<evidence type="ECO:0000256" key="2">
    <source>
        <dbReference type="ARBA" id="ARBA00004696"/>
    </source>
</evidence>
<dbReference type="InterPro" id="IPR013785">
    <property type="entry name" value="Aldolase_TIM"/>
</dbReference>
<dbReference type="FunFam" id="3.20.20.70:FF:000024">
    <property type="entry name" value="Indole-3-glycerol phosphate synthase"/>
    <property type="match status" value="1"/>
</dbReference>
<evidence type="ECO:0000256" key="6">
    <source>
        <dbReference type="ARBA" id="ARBA00023141"/>
    </source>
</evidence>
<dbReference type="Gene3D" id="3.20.20.70">
    <property type="entry name" value="Aldolase class I"/>
    <property type="match status" value="1"/>
</dbReference>
<keyword evidence="11" id="KW-1185">Reference proteome</keyword>
<evidence type="ECO:0000256" key="3">
    <source>
        <dbReference type="ARBA" id="ARBA00022605"/>
    </source>
</evidence>
<proteinExistence type="inferred from homology"/>
<dbReference type="SUPFAM" id="SSF51366">
    <property type="entry name" value="Ribulose-phoshate binding barrel"/>
    <property type="match status" value="1"/>
</dbReference>
<comment type="pathway">
    <text evidence="2 8">Amino-acid biosynthesis; L-tryptophan biosynthesis; L-tryptophan from chorismate: step 4/5.</text>
</comment>
<dbReference type="OrthoDB" id="9804217at2"/>
<dbReference type="PROSITE" id="PS00614">
    <property type="entry name" value="IGPS"/>
    <property type="match status" value="1"/>
</dbReference>
<dbReference type="Pfam" id="PF00218">
    <property type="entry name" value="IGPS"/>
    <property type="match status" value="1"/>
</dbReference>
<organism evidence="10 11">
    <name type="scientific">Croceibacter atlanticus (strain ATCC BAA-628 / JCM 21780 / CIP 108009 / IAM 15332 / KCTC 12090 / HTCC2559)</name>
    <dbReference type="NCBI Taxonomy" id="216432"/>
    <lineage>
        <taxon>Bacteria</taxon>
        <taxon>Pseudomonadati</taxon>
        <taxon>Bacteroidota</taxon>
        <taxon>Flavobacteriia</taxon>
        <taxon>Flavobacteriales</taxon>
        <taxon>Flavobacteriaceae</taxon>
        <taxon>Croceibacter</taxon>
    </lineage>
</organism>
<evidence type="ECO:0000256" key="5">
    <source>
        <dbReference type="ARBA" id="ARBA00022822"/>
    </source>
</evidence>
<reference evidence="10 11" key="1">
    <citation type="journal article" date="2010" name="J. Bacteriol.">
        <title>The complete genome sequence of Croceibacter atlanticus HTCC2559T.</title>
        <authorList>
            <person name="Oh H.M."/>
            <person name="Kang I."/>
            <person name="Ferriera S."/>
            <person name="Giovannoni S.J."/>
            <person name="Cho J.C."/>
        </authorList>
    </citation>
    <scope>NUCLEOTIDE SEQUENCE [LARGE SCALE GENOMIC DNA]</scope>
    <source>
        <strain evidence="11">ATCC BAA-628 / HTCC2559 / KCTC 12090</strain>
    </source>
</reference>
<dbReference type="PANTHER" id="PTHR22854">
    <property type="entry name" value="TRYPTOPHAN BIOSYNTHESIS PROTEIN"/>
    <property type="match status" value="1"/>
</dbReference>
<dbReference type="EMBL" id="CP002046">
    <property type="protein sequence ID" value="EAP88367.1"/>
    <property type="molecule type" value="Genomic_DNA"/>
</dbReference>
<dbReference type="STRING" id="216432.CA2559_06390"/>
<dbReference type="KEGG" id="cat:CA2559_06390"/>
<evidence type="ECO:0000256" key="7">
    <source>
        <dbReference type="ARBA" id="ARBA00023239"/>
    </source>
</evidence>
<name>A3U800_CROAH</name>
<evidence type="ECO:0000259" key="9">
    <source>
        <dbReference type="Pfam" id="PF00218"/>
    </source>
</evidence>
<dbReference type="NCBIfam" id="NF001377">
    <property type="entry name" value="PRK00278.2-4"/>
    <property type="match status" value="1"/>
</dbReference>
<comment type="catalytic activity">
    <reaction evidence="1 8">
        <text>1-(2-carboxyphenylamino)-1-deoxy-D-ribulose 5-phosphate + H(+) = (1S,2R)-1-C-(indol-3-yl)glycerol 3-phosphate + CO2 + H2O</text>
        <dbReference type="Rhea" id="RHEA:23476"/>
        <dbReference type="ChEBI" id="CHEBI:15377"/>
        <dbReference type="ChEBI" id="CHEBI:15378"/>
        <dbReference type="ChEBI" id="CHEBI:16526"/>
        <dbReference type="ChEBI" id="CHEBI:58613"/>
        <dbReference type="ChEBI" id="CHEBI:58866"/>
        <dbReference type="EC" id="4.1.1.48"/>
    </reaction>
</comment>
<dbReference type="HAMAP" id="MF_00134_B">
    <property type="entry name" value="IGPS_B"/>
    <property type="match status" value="1"/>
</dbReference>
<dbReference type="RefSeq" id="WP_013187038.1">
    <property type="nucleotide sequence ID" value="NC_014230.1"/>
</dbReference>
<protein>
    <recommendedName>
        <fullName evidence="8">Indole-3-glycerol phosphate synthase</fullName>
        <shortName evidence="8">IGPS</shortName>
        <ecNumber evidence="8">4.1.1.48</ecNumber>
    </recommendedName>
</protein>
<keyword evidence="6 8" id="KW-0057">Aromatic amino acid biosynthesis</keyword>
<keyword evidence="5 8" id="KW-0822">Tryptophan biosynthesis</keyword>
<keyword evidence="3 8" id="KW-0028">Amino-acid biosynthesis</keyword>
<dbReference type="eggNOG" id="COG0134">
    <property type="taxonomic scope" value="Bacteria"/>
</dbReference>
<accession>A3U800</accession>
<evidence type="ECO:0000256" key="8">
    <source>
        <dbReference type="HAMAP-Rule" id="MF_00134"/>
    </source>
</evidence>
<dbReference type="InterPro" id="IPR001468">
    <property type="entry name" value="Indole-3-GlycerolPSynthase_CS"/>
</dbReference>
<gene>
    <name evidence="8" type="primary">trpC</name>
    <name evidence="10" type="ordered locus">CA2559_06390</name>
</gene>
<dbReference type="AlphaFoldDB" id="A3U800"/>
<dbReference type="InterPro" id="IPR013798">
    <property type="entry name" value="Indole-3-glycerol_P_synth_dom"/>
</dbReference>
<dbReference type="Proteomes" id="UP000002297">
    <property type="component" value="Chromosome"/>
</dbReference>
<keyword evidence="4 8" id="KW-0210">Decarboxylase</keyword>
<dbReference type="InterPro" id="IPR011060">
    <property type="entry name" value="RibuloseP-bd_barrel"/>
</dbReference>
<dbReference type="EC" id="4.1.1.48" evidence="8"/>
<dbReference type="GO" id="GO:0000162">
    <property type="term" value="P:L-tryptophan biosynthetic process"/>
    <property type="evidence" value="ECO:0007669"/>
    <property type="project" value="UniProtKB-UniRule"/>
</dbReference>
<evidence type="ECO:0000313" key="10">
    <source>
        <dbReference type="EMBL" id="EAP88367.1"/>
    </source>
</evidence>
<dbReference type="PANTHER" id="PTHR22854:SF2">
    <property type="entry name" value="INDOLE-3-GLYCEROL-PHOSPHATE SYNTHASE"/>
    <property type="match status" value="1"/>
</dbReference>